<dbReference type="Proteomes" id="UP000218807">
    <property type="component" value="Unassembled WGS sequence"/>
</dbReference>
<protein>
    <submittedName>
        <fullName evidence="1">Uncharacterized protein</fullName>
    </submittedName>
</protein>
<evidence type="ECO:0000313" key="1">
    <source>
        <dbReference type="EMBL" id="PCK80911.1"/>
    </source>
</evidence>
<proteinExistence type="predicted"/>
<name>A0A2A5KVB5_9HYPH</name>
<comment type="caution">
    <text evidence="1">The sequence shown here is derived from an EMBL/GenBank/DDBJ whole genome shotgun (WGS) entry which is preliminary data.</text>
</comment>
<accession>A0A2A5KVB5</accession>
<dbReference type="AlphaFoldDB" id="A0A2A5KVB5"/>
<organism evidence="1 2">
    <name type="scientific">Rhizobium sophoriradicis</name>
    <dbReference type="NCBI Taxonomy" id="1535245"/>
    <lineage>
        <taxon>Bacteria</taxon>
        <taxon>Pseudomonadati</taxon>
        <taxon>Pseudomonadota</taxon>
        <taxon>Alphaproteobacteria</taxon>
        <taxon>Hyphomicrobiales</taxon>
        <taxon>Rhizobiaceae</taxon>
        <taxon>Rhizobium/Agrobacterium group</taxon>
        <taxon>Rhizobium</taxon>
    </lineage>
</organism>
<keyword evidence="2" id="KW-1185">Reference proteome</keyword>
<evidence type="ECO:0000313" key="2">
    <source>
        <dbReference type="Proteomes" id="UP000218807"/>
    </source>
</evidence>
<gene>
    <name evidence="1" type="ORF">CPT34_12160</name>
</gene>
<dbReference type="RefSeq" id="WP_096762903.1">
    <property type="nucleotide sequence ID" value="NZ_NXDM01000010.1"/>
</dbReference>
<sequence length="121" mass="13175">MPYKVDVKIANAYASLTVKDWLSDSPCVDTQTGTKLENVPVQPTTFHVLIGHSNGVGGVIIYDTVPNVAPVPSNYEIPRELDETGTITFPKPKRALQSDLDNLDAQVKNLTQQIAGNKRGK</sequence>
<reference evidence="1 2" key="1">
    <citation type="submission" date="2017-09" db="EMBL/GenBank/DDBJ databases">
        <title>Comparative genomics of rhizobia isolated from Phaseolus vulgaris in China.</title>
        <authorList>
            <person name="Tong W."/>
        </authorList>
    </citation>
    <scope>NUCLEOTIDE SEQUENCE [LARGE SCALE GENOMIC DNA]</scope>
    <source>
        <strain evidence="1 2">L101</strain>
    </source>
</reference>
<dbReference type="EMBL" id="NXDM01000010">
    <property type="protein sequence ID" value="PCK80911.1"/>
    <property type="molecule type" value="Genomic_DNA"/>
</dbReference>